<sequence length="222" mass="25305">MELNTAKTDLLITENINQKPMLRTRFTAQAYFVLTMVMDLLDNGVLAQDGGQLTIADETKFDALPAYLSTFQKQFRATLNKTEPLAKQLQFLTSWDIANELYDGIGPELEQQKIVEKVTFQNNLEPHTIYVPTDGARTGAINDLKQTMQTNVPHVTMHIVAILEKQDALKWLITDAAERNQLLAQFHAIVDRDPYFEVVQELTATASEVFIQKKFWLDSWLS</sequence>
<comment type="caution">
    <text evidence="1">The sequence shown here is derived from an EMBL/GenBank/DDBJ whole genome shotgun (WGS) entry which is preliminary data.</text>
</comment>
<dbReference type="RefSeq" id="WP_054761707.1">
    <property type="nucleotide sequence ID" value="NZ_AYYR01000008.1"/>
</dbReference>
<proteinExistence type="predicted"/>
<dbReference type="PATRIC" id="fig|1423733.4.peg.2795"/>
<reference evidence="1 2" key="1">
    <citation type="journal article" date="2015" name="Genome Announc.">
        <title>Expanding the biotechnology potential of lactobacilli through comparative genomics of 213 strains and associated genera.</title>
        <authorList>
            <person name="Sun Z."/>
            <person name="Harris H.M."/>
            <person name="McCann A."/>
            <person name="Guo C."/>
            <person name="Argimon S."/>
            <person name="Zhang W."/>
            <person name="Yang X."/>
            <person name="Jeffery I.B."/>
            <person name="Cooney J.C."/>
            <person name="Kagawa T.F."/>
            <person name="Liu W."/>
            <person name="Song Y."/>
            <person name="Salvetti E."/>
            <person name="Wrobel A."/>
            <person name="Rasinkangas P."/>
            <person name="Parkhill J."/>
            <person name="Rea M.C."/>
            <person name="O'Sullivan O."/>
            <person name="Ritari J."/>
            <person name="Douillard F.P."/>
            <person name="Paul Ross R."/>
            <person name="Yang R."/>
            <person name="Briner A.E."/>
            <person name="Felis G.E."/>
            <person name="de Vos W.M."/>
            <person name="Barrangou R."/>
            <person name="Klaenhammer T.R."/>
            <person name="Caufield P.W."/>
            <person name="Cui Y."/>
            <person name="Zhang H."/>
            <person name="O'Toole P.W."/>
        </authorList>
    </citation>
    <scope>NUCLEOTIDE SEQUENCE [LARGE SCALE GENOMIC DNA]</scope>
    <source>
        <strain evidence="1 2">DSM 20515</strain>
    </source>
</reference>
<organism evidence="1 2">
    <name type="scientific">Secundilactobacillus collinoides DSM 20515 = JCM 1123</name>
    <dbReference type="NCBI Taxonomy" id="1423733"/>
    <lineage>
        <taxon>Bacteria</taxon>
        <taxon>Bacillati</taxon>
        <taxon>Bacillota</taxon>
        <taxon>Bacilli</taxon>
        <taxon>Lactobacillales</taxon>
        <taxon>Lactobacillaceae</taxon>
        <taxon>Secundilactobacillus</taxon>
    </lineage>
</organism>
<accession>A0A0R2BDH6</accession>
<evidence type="ECO:0000313" key="1">
    <source>
        <dbReference type="EMBL" id="KRM77807.1"/>
    </source>
</evidence>
<name>A0A0R2BDH6_SECCO</name>
<dbReference type="Proteomes" id="UP000051845">
    <property type="component" value="Unassembled WGS sequence"/>
</dbReference>
<evidence type="ECO:0000313" key="2">
    <source>
        <dbReference type="Proteomes" id="UP000051845"/>
    </source>
</evidence>
<gene>
    <name evidence="1" type="ORF">FC82_GL002672</name>
</gene>
<dbReference type="AlphaFoldDB" id="A0A0R2BDH6"/>
<protein>
    <submittedName>
        <fullName evidence="1">Uncharacterized protein</fullName>
    </submittedName>
</protein>
<dbReference type="EMBL" id="AYYR01000008">
    <property type="protein sequence ID" value="KRM77807.1"/>
    <property type="molecule type" value="Genomic_DNA"/>
</dbReference>